<dbReference type="EMBL" id="ML995957">
    <property type="protein sequence ID" value="KAF2763846.1"/>
    <property type="molecule type" value="Genomic_DNA"/>
</dbReference>
<evidence type="ECO:0000256" key="3">
    <source>
        <dbReference type="SAM" id="SignalP"/>
    </source>
</evidence>
<evidence type="ECO:0000256" key="1">
    <source>
        <dbReference type="ARBA" id="ARBA00022801"/>
    </source>
</evidence>
<keyword evidence="2" id="KW-1015">Disulfide bond</keyword>
<dbReference type="Proteomes" id="UP000799436">
    <property type="component" value="Unassembled WGS sequence"/>
</dbReference>
<evidence type="ECO:0000256" key="2">
    <source>
        <dbReference type="ARBA" id="ARBA00023157"/>
    </source>
</evidence>
<feature type="signal peptide" evidence="3">
    <location>
        <begin position="1"/>
        <end position="21"/>
    </location>
</feature>
<dbReference type="PANTHER" id="PTHR33630:SF13">
    <property type="entry name" value="ACETYLXYLAN ESTERASE"/>
    <property type="match status" value="1"/>
</dbReference>
<dbReference type="OrthoDB" id="2586582at2759"/>
<accession>A0A6G1KT94</accession>
<organism evidence="4 5">
    <name type="scientific">Teratosphaeria nubilosa</name>
    <dbReference type="NCBI Taxonomy" id="161662"/>
    <lineage>
        <taxon>Eukaryota</taxon>
        <taxon>Fungi</taxon>
        <taxon>Dikarya</taxon>
        <taxon>Ascomycota</taxon>
        <taxon>Pezizomycotina</taxon>
        <taxon>Dothideomycetes</taxon>
        <taxon>Dothideomycetidae</taxon>
        <taxon>Mycosphaerellales</taxon>
        <taxon>Teratosphaeriaceae</taxon>
        <taxon>Teratosphaeria</taxon>
    </lineage>
</organism>
<proteinExistence type="predicted"/>
<keyword evidence="1 4" id="KW-0378">Hydrolase</keyword>
<dbReference type="SUPFAM" id="SSF53474">
    <property type="entry name" value="alpha/beta-Hydrolases"/>
    <property type="match status" value="1"/>
</dbReference>
<evidence type="ECO:0000313" key="4">
    <source>
        <dbReference type="EMBL" id="KAF2763846.1"/>
    </source>
</evidence>
<evidence type="ECO:0000313" key="5">
    <source>
        <dbReference type="Proteomes" id="UP000799436"/>
    </source>
</evidence>
<gene>
    <name evidence="4" type="ORF">EJ03DRAFT_52504</name>
</gene>
<dbReference type="SMART" id="SM01110">
    <property type="entry name" value="Cutinase"/>
    <property type="match status" value="1"/>
</dbReference>
<dbReference type="GO" id="GO:0052689">
    <property type="term" value="F:carboxylic ester hydrolase activity"/>
    <property type="evidence" value="ECO:0007669"/>
    <property type="project" value="UniProtKB-ARBA"/>
</dbReference>
<feature type="chain" id="PRO_5026098804" evidence="3">
    <location>
        <begin position="22"/>
        <end position="378"/>
    </location>
</feature>
<keyword evidence="3" id="KW-0732">Signal</keyword>
<dbReference type="PANTHER" id="PTHR33630">
    <property type="entry name" value="CUTINASE RV1984C-RELATED-RELATED"/>
    <property type="match status" value="1"/>
</dbReference>
<dbReference type="InterPro" id="IPR000675">
    <property type="entry name" value="Cutinase/axe"/>
</dbReference>
<reference evidence="4" key="1">
    <citation type="journal article" date="2020" name="Stud. Mycol.">
        <title>101 Dothideomycetes genomes: a test case for predicting lifestyles and emergence of pathogens.</title>
        <authorList>
            <person name="Haridas S."/>
            <person name="Albert R."/>
            <person name="Binder M."/>
            <person name="Bloem J."/>
            <person name="Labutti K."/>
            <person name="Salamov A."/>
            <person name="Andreopoulos B."/>
            <person name="Baker S."/>
            <person name="Barry K."/>
            <person name="Bills G."/>
            <person name="Bluhm B."/>
            <person name="Cannon C."/>
            <person name="Castanera R."/>
            <person name="Culley D."/>
            <person name="Daum C."/>
            <person name="Ezra D."/>
            <person name="Gonzalez J."/>
            <person name="Henrissat B."/>
            <person name="Kuo A."/>
            <person name="Liang C."/>
            <person name="Lipzen A."/>
            <person name="Lutzoni F."/>
            <person name="Magnuson J."/>
            <person name="Mondo S."/>
            <person name="Nolan M."/>
            <person name="Ohm R."/>
            <person name="Pangilinan J."/>
            <person name="Park H.-J."/>
            <person name="Ramirez L."/>
            <person name="Alfaro M."/>
            <person name="Sun H."/>
            <person name="Tritt A."/>
            <person name="Yoshinaga Y."/>
            <person name="Zwiers L.-H."/>
            <person name="Turgeon B."/>
            <person name="Goodwin S."/>
            <person name="Spatafora J."/>
            <person name="Crous P."/>
            <person name="Grigoriev I."/>
        </authorList>
    </citation>
    <scope>NUCLEOTIDE SEQUENCE</scope>
    <source>
        <strain evidence="4">CBS 116005</strain>
    </source>
</reference>
<name>A0A6G1KT94_9PEZI</name>
<dbReference type="InterPro" id="IPR029058">
    <property type="entry name" value="AB_hydrolase_fold"/>
</dbReference>
<dbReference type="AlphaFoldDB" id="A0A6G1KT94"/>
<protein>
    <submittedName>
        <fullName evidence="4">Alpha/beta-hydrolase</fullName>
    </submittedName>
</protein>
<keyword evidence="5" id="KW-1185">Reference proteome</keyword>
<dbReference type="Gene3D" id="3.40.50.1820">
    <property type="entry name" value="alpha/beta hydrolase"/>
    <property type="match status" value="1"/>
</dbReference>
<sequence>MTGLALLSLSLGFILWQPTLAAQDSCPVCEDVHFFLARGNNEPYPGRQGALVAATCDGLSSCGYEDLIYSALYTDEYCQTAYDGSIAGLVQIPKYAQQCPDSKLILAGYSQGGQIAGDILGGGGGTSFNGCLQPDTPALDSSVGDKIAAVIIFGDVRHVAGQSYNYGNGSAYDGWYPRSSTQLSNLEAYADRMRNWCVSTDEICAATSSFWVEADHLNYYDVDSQAAASWIKSVASLTDDSSYTTTIPTSISGTAQDYATIGTATPSGAVTLDTTWSLSASYSPCVTTSASPSTNSTSSLAVSSSTRASASVSSRESSSSAPLTDLSTSATAARLTAPSASATTTASGAADGWPSMFLSTTKSGVMVLMFISLIFWVL</sequence>
<dbReference type="Pfam" id="PF01083">
    <property type="entry name" value="Cutinase"/>
    <property type="match status" value="1"/>
</dbReference>